<organism evidence="1 2">
    <name type="scientific">Paraburkholderia steynii</name>
    <dbReference type="NCBI Taxonomy" id="1245441"/>
    <lineage>
        <taxon>Bacteria</taxon>
        <taxon>Pseudomonadati</taxon>
        <taxon>Pseudomonadota</taxon>
        <taxon>Betaproteobacteria</taxon>
        <taxon>Burkholderiales</taxon>
        <taxon>Burkholderiaceae</taxon>
        <taxon>Paraburkholderia</taxon>
    </lineage>
</organism>
<dbReference type="Proteomes" id="UP000294200">
    <property type="component" value="Unassembled WGS sequence"/>
</dbReference>
<sequence length="65" mass="7529">MNGLNDLRHIDTRWALTDAERQEIRRSRQREALGLTEPRVAIGQSYVPPSIARQYQHIQFIRGAA</sequence>
<dbReference type="AlphaFoldDB" id="A0A4R0XFQ0"/>
<dbReference type="EMBL" id="MWML01000013">
    <property type="protein sequence ID" value="TCG09316.1"/>
    <property type="molecule type" value="Genomic_DNA"/>
</dbReference>
<protein>
    <submittedName>
        <fullName evidence="1">Uncharacterized protein</fullName>
    </submittedName>
</protein>
<accession>A0A4R0XFQ0</accession>
<comment type="caution">
    <text evidence="1">The sequence shown here is derived from an EMBL/GenBank/DDBJ whole genome shotgun (WGS) entry which is preliminary data.</text>
</comment>
<evidence type="ECO:0000313" key="2">
    <source>
        <dbReference type="Proteomes" id="UP000294200"/>
    </source>
</evidence>
<keyword evidence="2" id="KW-1185">Reference proteome</keyword>
<evidence type="ECO:0000313" key="1">
    <source>
        <dbReference type="EMBL" id="TCG09316.1"/>
    </source>
</evidence>
<reference evidence="1 2" key="1">
    <citation type="submission" date="2017-02" db="EMBL/GenBank/DDBJ databases">
        <title>Paraburkholderia sophoroidis sp. nov. and Paraburkholderia steynii sp. nov. rhizobial symbionts of the fynbos legume Hypocalyptus sophoroides.</title>
        <authorList>
            <person name="Steenkamp E.T."/>
            <person name="Beukes C.W."/>
            <person name="Van Zyl E."/>
            <person name="Avontuur J."/>
            <person name="Chan W.Y."/>
            <person name="Hassen A."/>
            <person name="Palmer M."/>
            <person name="Mthombeni L."/>
            <person name="Phalane F."/>
            <person name="Sereme K."/>
            <person name="Venter S.N."/>
        </authorList>
    </citation>
    <scope>NUCLEOTIDE SEQUENCE [LARGE SCALE GENOMIC DNA]</scope>
    <source>
        <strain evidence="1 2">HC1.1ba</strain>
    </source>
</reference>
<name>A0A4R0XFQ0_9BURK</name>
<gene>
    <name evidence="1" type="ORF">BZM27_05810</name>
</gene>
<proteinExistence type="predicted"/>